<evidence type="ECO:0000313" key="2">
    <source>
        <dbReference type="Proteomes" id="UP000053480"/>
    </source>
</evidence>
<evidence type="ECO:0000313" key="1">
    <source>
        <dbReference type="EMBL" id="MEW9492391.1"/>
    </source>
</evidence>
<reference evidence="1" key="1">
    <citation type="submission" date="2024-07" db="EMBL/GenBank/DDBJ databases">
        <title>Metagenome and Metagenome-Assembled Genomes of Archaea from a hot spring from the geothermal field of Los Azufres, Mexico.</title>
        <authorList>
            <person name="Marin-Paredes R."/>
            <person name="Martinez-Romero E."/>
            <person name="Servin-Garciduenas L.E."/>
        </authorList>
    </citation>
    <scope>NUCLEOTIDE SEQUENCE</scope>
    <source>
        <strain evidence="1">AZ1-454</strain>
    </source>
</reference>
<accession>A0ACC6TR79</accession>
<gene>
    <name evidence="1" type="ORF">TQ35_0009380</name>
</gene>
<organism evidence="1 2">
    <name type="scientific">Candidatus Aramenus sulfurataquae</name>
    <dbReference type="NCBI Taxonomy" id="1326980"/>
    <lineage>
        <taxon>Archaea</taxon>
        <taxon>Thermoproteota</taxon>
        <taxon>Thermoprotei</taxon>
        <taxon>Sulfolobales</taxon>
        <taxon>Sulfolobaceae</taxon>
        <taxon>Candidatus Aramenus</taxon>
    </lineage>
</organism>
<proteinExistence type="predicted"/>
<sequence>MLGALASLVAGVLITFFIAFSLSSLPASFFIGAGVQGDFNLLNPVYDV</sequence>
<name>A0ACC6TR79_9CREN</name>
<dbReference type="EMBL" id="JZWS03000028">
    <property type="protein sequence ID" value="MEW9492391.1"/>
    <property type="molecule type" value="Genomic_DNA"/>
</dbReference>
<protein>
    <submittedName>
        <fullName evidence="1">Uncharacterized protein</fullName>
    </submittedName>
</protein>
<comment type="caution">
    <text evidence="1">The sequence shown here is derived from an EMBL/GenBank/DDBJ whole genome shotgun (WGS) entry which is preliminary data.</text>
</comment>
<dbReference type="Proteomes" id="UP000053480">
    <property type="component" value="Unassembled WGS sequence"/>
</dbReference>